<dbReference type="CDD" id="cd01767">
    <property type="entry name" value="UBX"/>
    <property type="match status" value="1"/>
</dbReference>
<dbReference type="InterPro" id="IPR042299">
    <property type="entry name" value="Ufd1-like_Nn"/>
</dbReference>
<dbReference type="Gene3D" id="3.10.20.90">
    <property type="entry name" value="Phosphatidylinositol 3-kinase Catalytic Subunit, Chain A, domain 1"/>
    <property type="match status" value="1"/>
</dbReference>
<evidence type="ECO:0000256" key="1">
    <source>
        <dbReference type="ARBA" id="ARBA00006043"/>
    </source>
</evidence>
<dbReference type="SUPFAM" id="SSF46934">
    <property type="entry name" value="UBA-like"/>
    <property type="match status" value="1"/>
</dbReference>
<comment type="caution">
    <text evidence="7">The sequence shown here is derived from an EMBL/GenBank/DDBJ whole genome shotgun (WGS) entry which is preliminary data.</text>
</comment>
<proteinExistence type="inferred from homology"/>
<dbReference type="InterPro" id="IPR015940">
    <property type="entry name" value="UBA"/>
</dbReference>
<evidence type="ECO:0000313" key="8">
    <source>
        <dbReference type="Proteomes" id="UP001632037"/>
    </source>
</evidence>
<dbReference type="PROSITE" id="PS50030">
    <property type="entry name" value="UBA"/>
    <property type="match status" value="1"/>
</dbReference>
<dbReference type="InterPro" id="IPR055418">
    <property type="entry name" value="UFD1_N2"/>
</dbReference>
<dbReference type="InterPro" id="IPR001012">
    <property type="entry name" value="UBX_dom"/>
</dbReference>
<keyword evidence="3" id="KW-0175">Coiled coil</keyword>
<evidence type="ECO:0000256" key="3">
    <source>
        <dbReference type="SAM" id="Coils"/>
    </source>
</evidence>
<dbReference type="Gene3D" id="2.40.40.50">
    <property type="entry name" value="Ubiquitin fusion degradation protein UFD1, N-terminal domain"/>
    <property type="match status" value="1"/>
</dbReference>
<sequence>MELDLNARNAKWSREQNKRREQAKRKIETERRKRAAAAKAREELEKLQKQKRMERIAELERQEQQALEEQRLTGGIKYLQKLRPVPTSGDGDKITLPVSALEELNPQNALELGVFTFELSFDDEKTSEVLTTTRQTHAGVLEFVAEEGTVGIPPKVAASLFRHSKQLPDDVQVRFVRLEKGTFASLQPRGEGFGDREIDFKHMLERSLKAHTTLTEGDVLFVRHGRETFEVLVAELKPEKAVNILNTDLEVDMIPCEAVAKKKEAEKRLEGEAARAVELAQEKEQWKADKMANLAPEPPVEERLQAKVVLRMAEGQFTRRFSHLSPLRSVFDFVEALTGEDARHFQLAATYPRRLFAVDVADKSLQELGLNGRQEALFVEKLVADEVMADPVTEEEVNAEQLPDEWVEARKTLENWLDTSLHSTAVPAIHAMEPAMPVVQSADQETKWQAQLIELEEMGFMNRSLNIEVLERYQGRLLRVVNFLSEMGSAAEADNGVTVMED</sequence>
<evidence type="ECO:0000259" key="5">
    <source>
        <dbReference type="PROSITE" id="PS50030"/>
    </source>
</evidence>
<dbReference type="AlphaFoldDB" id="A0ABD3F2R4"/>
<keyword evidence="8" id="KW-1185">Reference proteome</keyword>
<gene>
    <name evidence="7" type="ORF">V7S43_014092</name>
</gene>
<evidence type="ECO:0000256" key="2">
    <source>
        <dbReference type="ARBA" id="ARBA00022786"/>
    </source>
</evidence>
<dbReference type="CDD" id="cd14319">
    <property type="entry name" value="UBA_NBR1"/>
    <property type="match status" value="1"/>
</dbReference>
<feature type="region of interest" description="Disordered" evidence="4">
    <location>
        <begin position="1"/>
        <end position="46"/>
    </location>
</feature>
<evidence type="ECO:0008006" key="9">
    <source>
        <dbReference type="Google" id="ProtNLM"/>
    </source>
</evidence>
<dbReference type="Proteomes" id="UP001632037">
    <property type="component" value="Unassembled WGS sequence"/>
</dbReference>
<feature type="domain" description="UBX" evidence="6">
    <location>
        <begin position="316"/>
        <end position="378"/>
    </location>
</feature>
<dbReference type="InterPro" id="IPR029071">
    <property type="entry name" value="Ubiquitin-like_domsf"/>
</dbReference>
<dbReference type="Pfam" id="PF24842">
    <property type="entry name" value="UFD1_N2"/>
    <property type="match status" value="1"/>
</dbReference>
<accession>A0ABD3F2R4</accession>
<feature type="compositionally biased region" description="Basic and acidic residues" evidence="4">
    <location>
        <begin position="12"/>
        <end position="31"/>
    </location>
</feature>
<dbReference type="SMART" id="SM00166">
    <property type="entry name" value="UBX"/>
    <property type="match status" value="1"/>
</dbReference>
<dbReference type="Gene3D" id="1.10.8.10">
    <property type="entry name" value="DNA helicase RuvA subunit, C-terminal domain"/>
    <property type="match status" value="1"/>
</dbReference>
<evidence type="ECO:0000259" key="6">
    <source>
        <dbReference type="PROSITE" id="PS50033"/>
    </source>
</evidence>
<dbReference type="EMBL" id="JBIMZQ010000038">
    <property type="protein sequence ID" value="KAL3661078.1"/>
    <property type="molecule type" value="Genomic_DNA"/>
</dbReference>
<feature type="domain" description="UBA" evidence="5">
    <location>
        <begin position="441"/>
        <end position="487"/>
    </location>
</feature>
<dbReference type="PROSITE" id="PS50033">
    <property type="entry name" value="UBX"/>
    <property type="match status" value="1"/>
</dbReference>
<reference evidence="7 8" key="1">
    <citation type="submission" date="2024-09" db="EMBL/GenBank/DDBJ databases">
        <title>Genome sequencing and assembly of Phytophthora oleae, isolate VK10A, causative agent of rot of olive drupes.</title>
        <authorList>
            <person name="Conti Taguali S."/>
            <person name="Riolo M."/>
            <person name="La Spada F."/>
            <person name="Cacciola S.O."/>
            <person name="Dionisio G."/>
        </authorList>
    </citation>
    <scope>NUCLEOTIDE SEQUENCE [LARGE SCALE GENOMIC DNA]</scope>
    <source>
        <strain evidence="7 8">VK10A</strain>
    </source>
</reference>
<dbReference type="PANTHER" id="PTHR12555">
    <property type="entry name" value="UBIQUITIN FUSION DEGRADATON PROTEIN 1"/>
    <property type="match status" value="1"/>
</dbReference>
<dbReference type="InterPro" id="IPR009060">
    <property type="entry name" value="UBA-like_sf"/>
</dbReference>
<dbReference type="Gene3D" id="3.10.330.10">
    <property type="match status" value="1"/>
</dbReference>
<dbReference type="Pfam" id="PF03152">
    <property type="entry name" value="UFD1_N1"/>
    <property type="match status" value="1"/>
</dbReference>
<comment type="similarity">
    <text evidence="1">Belongs to the UFD1 family.</text>
</comment>
<evidence type="ECO:0000256" key="4">
    <source>
        <dbReference type="SAM" id="MobiDB-lite"/>
    </source>
</evidence>
<dbReference type="Pfam" id="PF00789">
    <property type="entry name" value="UBX"/>
    <property type="match status" value="1"/>
</dbReference>
<dbReference type="InterPro" id="IPR055417">
    <property type="entry name" value="UFD1_N1"/>
</dbReference>
<dbReference type="SUPFAM" id="SSF54236">
    <property type="entry name" value="Ubiquitin-like"/>
    <property type="match status" value="1"/>
</dbReference>
<name>A0ABD3F2R4_9STRA</name>
<dbReference type="PANTHER" id="PTHR12555:SF13">
    <property type="entry name" value="UBIQUITIN RECOGNITION FACTOR IN ER-ASSOCIATED DEGRADATION PROTEIN 1"/>
    <property type="match status" value="1"/>
</dbReference>
<dbReference type="InterPro" id="IPR004854">
    <property type="entry name" value="Ufd1-like"/>
</dbReference>
<keyword evidence="2" id="KW-0833">Ubl conjugation pathway</keyword>
<organism evidence="7 8">
    <name type="scientific">Phytophthora oleae</name>
    <dbReference type="NCBI Taxonomy" id="2107226"/>
    <lineage>
        <taxon>Eukaryota</taxon>
        <taxon>Sar</taxon>
        <taxon>Stramenopiles</taxon>
        <taxon>Oomycota</taxon>
        <taxon>Peronosporomycetes</taxon>
        <taxon>Peronosporales</taxon>
        <taxon>Peronosporaceae</taxon>
        <taxon>Phytophthora</taxon>
    </lineage>
</organism>
<feature type="coiled-coil region" evidence="3">
    <location>
        <begin position="262"/>
        <end position="289"/>
    </location>
</feature>
<evidence type="ECO:0000313" key="7">
    <source>
        <dbReference type="EMBL" id="KAL3661078.1"/>
    </source>
</evidence>
<protein>
    <recommendedName>
        <fullName evidence="9">UBX domain-containing protein</fullName>
    </recommendedName>
</protein>